<dbReference type="InterPro" id="IPR000160">
    <property type="entry name" value="GGDEF_dom"/>
</dbReference>
<accession>A0ABV2IW41</accession>
<feature type="transmembrane region" description="Helical" evidence="1">
    <location>
        <begin position="108"/>
        <end position="133"/>
    </location>
</feature>
<keyword evidence="1" id="KW-0812">Transmembrane</keyword>
<comment type="caution">
    <text evidence="4">The sequence shown here is derived from an EMBL/GenBank/DDBJ whole genome shotgun (WGS) entry which is preliminary data.</text>
</comment>
<keyword evidence="5" id="KW-1185">Reference proteome</keyword>
<dbReference type="InterPro" id="IPR043128">
    <property type="entry name" value="Rev_trsase/Diguanyl_cyclase"/>
</dbReference>
<keyword evidence="1" id="KW-0472">Membrane</keyword>
<evidence type="ECO:0000259" key="2">
    <source>
        <dbReference type="PROSITE" id="PS50883"/>
    </source>
</evidence>
<dbReference type="CDD" id="cd01949">
    <property type="entry name" value="GGDEF"/>
    <property type="match status" value="1"/>
</dbReference>
<dbReference type="SMART" id="SM00267">
    <property type="entry name" value="GGDEF"/>
    <property type="match status" value="1"/>
</dbReference>
<dbReference type="PROSITE" id="PS50887">
    <property type="entry name" value="GGDEF"/>
    <property type="match status" value="1"/>
</dbReference>
<proteinExistence type="predicted"/>
<protein>
    <submittedName>
        <fullName evidence="4">Diguanylate cyclase (GGDEF)-like protein</fullName>
    </submittedName>
</protein>
<feature type="domain" description="EAL" evidence="2">
    <location>
        <begin position="383"/>
        <end position="636"/>
    </location>
</feature>
<evidence type="ECO:0000313" key="4">
    <source>
        <dbReference type="EMBL" id="MET3612702.1"/>
    </source>
</evidence>
<dbReference type="Proteomes" id="UP001549047">
    <property type="component" value="Unassembled WGS sequence"/>
</dbReference>
<dbReference type="SUPFAM" id="SSF55073">
    <property type="entry name" value="Nucleotide cyclase"/>
    <property type="match status" value="1"/>
</dbReference>
<dbReference type="NCBIfam" id="TIGR00254">
    <property type="entry name" value="GGDEF"/>
    <property type="match status" value="1"/>
</dbReference>
<gene>
    <name evidence="4" type="ORF">ABID16_001007</name>
</gene>
<dbReference type="Pfam" id="PF00990">
    <property type="entry name" value="GGDEF"/>
    <property type="match status" value="1"/>
</dbReference>
<dbReference type="InterPro" id="IPR035919">
    <property type="entry name" value="EAL_sf"/>
</dbReference>
<reference evidence="4 5" key="1">
    <citation type="submission" date="2024-06" db="EMBL/GenBank/DDBJ databases">
        <title>Genomic Encyclopedia of Type Strains, Phase IV (KMG-IV): sequencing the most valuable type-strain genomes for metagenomic binning, comparative biology and taxonomic classification.</title>
        <authorList>
            <person name="Goeker M."/>
        </authorList>
    </citation>
    <scope>NUCLEOTIDE SEQUENCE [LARGE SCALE GENOMIC DNA]</scope>
    <source>
        <strain evidence="4 5">DSM 29780</strain>
    </source>
</reference>
<dbReference type="PANTHER" id="PTHR33121:SF70">
    <property type="entry name" value="SIGNALING PROTEIN YKOW"/>
    <property type="match status" value="1"/>
</dbReference>
<evidence type="ECO:0000259" key="3">
    <source>
        <dbReference type="PROSITE" id="PS50887"/>
    </source>
</evidence>
<dbReference type="Pfam" id="PF00563">
    <property type="entry name" value="EAL"/>
    <property type="match status" value="1"/>
</dbReference>
<dbReference type="EMBL" id="JBEPMB010000001">
    <property type="protein sequence ID" value="MET3612702.1"/>
    <property type="molecule type" value="Genomic_DNA"/>
</dbReference>
<name>A0ABV2IW41_9HYPH</name>
<evidence type="ECO:0000313" key="5">
    <source>
        <dbReference type="Proteomes" id="UP001549047"/>
    </source>
</evidence>
<dbReference type="Gene3D" id="3.20.20.450">
    <property type="entry name" value="EAL domain"/>
    <property type="match status" value="1"/>
</dbReference>
<keyword evidence="1" id="KW-1133">Transmembrane helix</keyword>
<dbReference type="InterPro" id="IPR001633">
    <property type="entry name" value="EAL_dom"/>
</dbReference>
<dbReference type="CDD" id="cd01948">
    <property type="entry name" value="EAL"/>
    <property type="match status" value="1"/>
</dbReference>
<evidence type="ECO:0000256" key="1">
    <source>
        <dbReference type="SAM" id="Phobius"/>
    </source>
</evidence>
<organism evidence="4 5">
    <name type="scientific">Rhizobium aquaticum</name>
    <dbReference type="NCBI Taxonomy" id="1549636"/>
    <lineage>
        <taxon>Bacteria</taxon>
        <taxon>Pseudomonadati</taxon>
        <taxon>Pseudomonadota</taxon>
        <taxon>Alphaproteobacteria</taxon>
        <taxon>Hyphomicrobiales</taxon>
        <taxon>Rhizobiaceae</taxon>
        <taxon>Rhizobium/Agrobacterium group</taxon>
        <taxon>Rhizobium</taxon>
    </lineage>
</organism>
<dbReference type="PANTHER" id="PTHR33121">
    <property type="entry name" value="CYCLIC DI-GMP PHOSPHODIESTERASE PDEF"/>
    <property type="match status" value="1"/>
</dbReference>
<feature type="transmembrane region" description="Helical" evidence="1">
    <location>
        <begin position="73"/>
        <end position="96"/>
    </location>
</feature>
<dbReference type="PROSITE" id="PS50883">
    <property type="entry name" value="EAL"/>
    <property type="match status" value="1"/>
</dbReference>
<dbReference type="Gene3D" id="3.30.70.270">
    <property type="match status" value="1"/>
</dbReference>
<dbReference type="InterPro" id="IPR029787">
    <property type="entry name" value="Nucleotide_cyclase"/>
</dbReference>
<feature type="domain" description="GGDEF" evidence="3">
    <location>
        <begin position="241"/>
        <end position="374"/>
    </location>
</feature>
<dbReference type="RefSeq" id="WP_354555253.1">
    <property type="nucleotide sequence ID" value="NZ_JBEPMB010000001.1"/>
</dbReference>
<sequence length="652" mass="71148">MKVAQAKSALSGLFLSLAMNSFIAISLAALLVLDRPSRPVLYWLIGVLVINAVRFAYVIGIRRRETLKRNPQLVLNFLALGALMSGICWSIVPLALSNIAESHDSYVIFIITGITAGTLIQDAAYAIAALAFLTPPLFALDTIMLFSGTSTGFLIGANAVVLTVIIVRNTFEAERQFLARTRSALEARALAKSLFNANAHIVDSNKQLEVLARQDALTGLANRASFNEALNARLSDLSGDTELALVLFDLDRFKAVNDTYGHRAGDKLLLAFTRKLRTLSEPEDLLARLGGDEFAAVICGKGATERSRHFATKVVEGFRDPVIDGGLQTRSGASAGVSFAPEHAREPDGLFAAADMALYDAKERGRRLVSVFNSTLRERLNRQRLIEATLPAAIANGDVRAVFQPQVSLINGDVIGFETLMRWYDPVLGHVNPQEIGEVAANAHMGHHVTRFMLIKACEFLRAIEDAGRLDIPVAVNISPREFANVSPADMFIEVAAEYNIDPDRIEIEITEETLFDTKSSNHQLVRLKKAGFKIAVDDFGMGHSSLSYLIDMRIDRLKIDRNFITGIAHNPHNQALVTALLTLGKALDLAILVEGVETREEAEKLIELGCDQAQGFLFSKALTPADAALWLAQRELLGKDVIKLGAAKRIA</sequence>
<feature type="transmembrane region" description="Helical" evidence="1">
    <location>
        <begin position="39"/>
        <end position="61"/>
    </location>
</feature>
<dbReference type="SMART" id="SM00052">
    <property type="entry name" value="EAL"/>
    <property type="match status" value="1"/>
</dbReference>
<feature type="transmembrane region" description="Helical" evidence="1">
    <location>
        <begin position="12"/>
        <end position="33"/>
    </location>
</feature>
<dbReference type="SUPFAM" id="SSF141868">
    <property type="entry name" value="EAL domain-like"/>
    <property type="match status" value="1"/>
</dbReference>
<dbReference type="InterPro" id="IPR050706">
    <property type="entry name" value="Cyclic-di-GMP_PDE-like"/>
</dbReference>
<feature type="transmembrane region" description="Helical" evidence="1">
    <location>
        <begin position="145"/>
        <end position="167"/>
    </location>
</feature>